<comment type="caution">
    <text evidence="12">The sequence shown here is derived from an EMBL/GenBank/DDBJ whole genome shotgun (WGS) entry which is preliminary data.</text>
</comment>
<dbReference type="AlphaFoldDB" id="A0ABD2IXT8"/>
<evidence type="ECO:0000256" key="5">
    <source>
        <dbReference type="ARBA" id="ARBA00022833"/>
    </source>
</evidence>
<feature type="compositionally biased region" description="Basic and acidic residues" evidence="10">
    <location>
        <begin position="114"/>
        <end position="128"/>
    </location>
</feature>
<evidence type="ECO:0000256" key="8">
    <source>
        <dbReference type="ARBA" id="ARBA00023242"/>
    </source>
</evidence>
<protein>
    <recommendedName>
        <fullName evidence="11">C2H2-type domain-containing protein</fullName>
    </recommendedName>
</protein>
<dbReference type="FunFam" id="3.30.160.60:FF:001896">
    <property type="entry name" value="insulinoma-associated protein 1b"/>
    <property type="match status" value="1"/>
</dbReference>
<dbReference type="InterPro" id="IPR036236">
    <property type="entry name" value="Znf_C2H2_sf"/>
</dbReference>
<dbReference type="InterPro" id="IPR042972">
    <property type="entry name" value="INSM1/2"/>
</dbReference>
<keyword evidence="5" id="KW-0862">Zinc</keyword>
<feature type="domain" description="C2H2-type" evidence="11">
    <location>
        <begin position="254"/>
        <end position="281"/>
    </location>
</feature>
<keyword evidence="7" id="KW-0804">Transcription</keyword>
<gene>
    <name evidence="12" type="ORF">niasHS_010814</name>
</gene>
<dbReference type="InterPro" id="IPR013087">
    <property type="entry name" value="Znf_C2H2_type"/>
</dbReference>
<feature type="region of interest" description="Disordered" evidence="10">
    <location>
        <begin position="100"/>
        <end position="179"/>
    </location>
</feature>
<keyword evidence="4 9" id="KW-0863">Zinc-finger</keyword>
<evidence type="ECO:0000256" key="4">
    <source>
        <dbReference type="ARBA" id="ARBA00022771"/>
    </source>
</evidence>
<evidence type="ECO:0000256" key="2">
    <source>
        <dbReference type="ARBA" id="ARBA00022723"/>
    </source>
</evidence>
<proteinExistence type="predicted"/>
<keyword evidence="8" id="KW-0539">Nucleus</keyword>
<dbReference type="PROSITE" id="PS00028">
    <property type="entry name" value="ZINC_FINGER_C2H2_1"/>
    <property type="match status" value="1"/>
</dbReference>
<name>A0ABD2IXT8_HETSC</name>
<organism evidence="12 13">
    <name type="scientific">Heterodera schachtii</name>
    <name type="common">Sugarbeet cyst nematode worm</name>
    <name type="synonym">Tylenchus schachtii</name>
    <dbReference type="NCBI Taxonomy" id="97005"/>
    <lineage>
        <taxon>Eukaryota</taxon>
        <taxon>Metazoa</taxon>
        <taxon>Ecdysozoa</taxon>
        <taxon>Nematoda</taxon>
        <taxon>Chromadorea</taxon>
        <taxon>Rhabditida</taxon>
        <taxon>Tylenchina</taxon>
        <taxon>Tylenchomorpha</taxon>
        <taxon>Tylenchoidea</taxon>
        <taxon>Heteroderidae</taxon>
        <taxon>Heteroderinae</taxon>
        <taxon>Heterodera</taxon>
    </lineage>
</organism>
<dbReference type="GO" id="GO:0030154">
    <property type="term" value="P:cell differentiation"/>
    <property type="evidence" value="ECO:0007669"/>
    <property type="project" value="UniProtKB-ARBA"/>
</dbReference>
<feature type="compositionally biased region" description="Basic and acidic residues" evidence="10">
    <location>
        <begin position="303"/>
        <end position="320"/>
    </location>
</feature>
<evidence type="ECO:0000313" key="13">
    <source>
        <dbReference type="Proteomes" id="UP001620645"/>
    </source>
</evidence>
<dbReference type="PROSITE" id="PS50157">
    <property type="entry name" value="ZINC_FINGER_C2H2_2"/>
    <property type="match status" value="1"/>
</dbReference>
<evidence type="ECO:0000259" key="11">
    <source>
        <dbReference type="PROSITE" id="PS50157"/>
    </source>
</evidence>
<dbReference type="GO" id="GO:0008270">
    <property type="term" value="F:zinc ion binding"/>
    <property type="evidence" value="ECO:0007669"/>
    <property type="project" value="UniProtKB-KW"/>
</dbReference>
<accession>A0ABD2IXT8</accession>
<evidence type="ECO:0000256" key="7">
    <source>
        <dbReference type="ARBA" id="ARBA00023163"/>
    </source>
</evidence>
<dbReference type="EMBL" id="JBICCN010000254">
    <property type="protein sequence ID" value="KAL3083012.1"/>
    <property type="molecule type" value="Genomic_DNA"/>
</dbReference>
<evidence type="ECO:0000313" key="12">
    <source>
        <dbReference type="EMBL" id="KAL3083012.1"/>
    </source>
</evidence>
<evidence type="ECO:0000256" key="10">
    <source>
        <dbReference type="SAM" id="MobiDB-lite"/>
    </source>
</evidence>
<evidence type="ECO:0000256" key="1">
    <source>
        <dbReference type="ARBA" id="ARBA00004123"/>
    </source>
</evidence>
<dbReference type="PANTHER" id="PTHR15065">
    <property type="entry name" value="INSULINOMA-ASSOCIATED 1"/>
    <property type="match status" value="1"/>
</dbReference>
<dbReference type="Proteomes" id="UP001620645">
    <property type="component" value="Unassembled WGS sequence"/>
</dbReference>
<keyword evidence="13" id="KW-1185">Reference proteome</keyword>
<sequence length="340" mass="38998">MFSHSSSSLLSSLFSSSPIFPSVSHFPSNSSAFVVPSSVSSSAFSDAFHALSLQLLLDQHRDSLLRSILSLTSTVPFSDTSYSNPLDFALKIESLVKEEEENKKGAAEAAAGGEEWRELEEKKTETERRRGKKRTRKERAETEEERKKADEAKRKRTDQTKRRVFRLQKGETETDSPVSGMFIKESCDEEELRQATAELDESAPFVNVTEETREAISAIPNVIGESICALCKIRFGDVFRLAMHKCPRIRHEEYRCDECEKVFGCPANLASHRRWHRPNTENTNSELFDEFNRPKRAKTKAKNGRDNRGTERKRQRHWEEQREKAMEKQLLAQKLQILIN</sequence>
<feature type="region of interest" description="Disordered" evidence="10">
    <location>
        <begin position="277"/>
        <end position="320"/>
    </location>
</feature>
<comment type="subcellular location">
    <subcellularLocation>
        <location evidence="1">Nucleus</location>
    </subcellularLocation>
</comment>
<keyword evidence="3" id="KW-0677">Repeat</keyword>
<dbReference type="PANTHER" id="PTHR15065:SF4">
    <property type="entry name" value="LD18634P"/>
    <property type="match status" value="1"/>
</dbReference>
<evidence type="ECO:0000256" key="9">
    <source>
        <dbReference type="PROSITE-ProRule" id="PRU00042"/>
    </source>
</evidence>
<dbReference type="Gene3D" id="3.30.160.60">
    <property type="entry name" value="Classic Zinc Finger"/>
    <property type="match status" value="1"/>
</dbReference>
<dbReference type="GO" id="GO:0005634">
    <property type="term" value="C:nucleus"/>
    <property type="evidence" value="ECO:0007669"/>
    <property type="project" value="UniProtKB-SubCell"/>
</dbReference>
<feature type="compositionally biased region" description="Basic and acidic residues" evidence="10">
    <location>
        <begin position="138"/>
        <end position="161"/>
    </location>
</feature>
<dbReference type="SUPFAM" id="SSF57667">
    <property type="entry name" value="beta-beta-alpha zinc fingers"/>
    <property type="match status" value="1"/>
</dbReference>
<reference evidence="12 13" key="1">
    <citation type="submission" date="2024-10" db="EMBL/GenBank/DDBJ databases">
        <authorList>
            <person name="Kim D."/>
        </authorList>
    </citation>
    <scope>NUCLEOTIDE SEQUENCE [LARGE SCALE GENOMIC DNA]</scope>
    <source>
        <strain evidence="12">Taebaek</strain>
    </source>
</reference>
<keyword evidence="2" id="KW-0479">Metal-binding</keyword>
<evidence type="ECO:0000256" key="6">
    <source>
        <dbReference type="ARBA" id="ARBA00023015"/>
    </source>
</evidence>
<evidence type="ECO:0000256" key="3">
    <source>
        <dbReference type="ARBA" id="ARBA00022737"/>
    </source>
</evidence>
<keyword evidence="6" id="KW-0805">Transcription regulation</keyword>